<organism evidence="1 2">
    <name type="scientific">Diphasiastrum complanatum</name>
    <name type="common">Issler's clubmoss</name>
    <name type="synonym">Lycopodium complanatum</name>
    <dbReference type="NCBI Taxonomy" id="34168"/>
    <lineage>
        <taxon>Eukaryota</taxon>
        <taxon>Viridiplantae</taxon>
        <taxon>Streptophyta</taxon>
        <taxon>Embryophyta</taxon>
        <taxon>Tracheophyta</taxon>
        <taxon>Lycopodiopsida</taxon>
        <taxon>Lycopodiales</taxon>
        <taxon>Lycopodiaceae</taxon>
        <taxon>Lycopodioideae</taxon>
        <taxon>Diphasiastrum</taxon>
    </lineage>
</organism>
<evidence type="ECO:0000313" key="1">
    <source>
        <dbReference type="EMBL" id="KAJ7558478.1"/>
    </source>
</evidence>
<evidence type="ECO:0000313" key="2">
    <source>
        <dbReference type="Proteomes" id="UP001162992"/>
    </source>
</evidence>
<reference evidence="2" key="1">
    <citation type="journal article" date="2024" name="Proc. Natl. Acad. Sci. U.S.A.">
        <title>Extraordinary preservation of gene collinearity over three hundred million years revealed in homosporous lycophytes.</title>
        <authorList>
            <person name="Li C."/>
            <person name="Wickell D."/>
            <person name="Kuo L.Y."/>
            <person name="Chen X."/>
            <person name="Nie B."/>
            <person name="Liao X."/>
            <person name="Peng D."/>
            <person name="Ji J."/>
            <person name="Jenkins J."/>
            <person name="Williams M."/>
            <person name="Shu S."/>
            <person name="Plott C."/>
            <person name="Barry K."/>
            <person name="Rajasekar S."/>
            <person name="Grimwood J."/>
            <person name="Han X."/>
            <person name="Sun S."/>
            <person name="Hou Z."/>
            <person name="He W."/>
            <person name="Dai G."/>
            <person name="Sun C."/>
            <person name="Schmutz J."/>
            <person name="Leebens-Mack J.H."/>
            <person name="Li F.W."/>
            <person name="Wang L."/>
        </authorList>
    </citation>
    <scope>NUCLEOTIDE SEQUENCE [LARGE SCALE GENOMIC DNA]</scope>
    <source>
        <strain evidence="2">cv. PW_Plant_1</strain>
    </source>
</reference>
<name>A0ACC2DVX4_DIPCM</name>
<comment type="caution">
    <text evidence="1">The sequence shown here is derived from an EMBL/GenBank/DDBJ whole genome shotgun (WGS) entry which is preliminary data.</text>
</comment>
<proteinExistence type="predicted"/>
<protein>
    <submittedName>
        <fullName evidence="1">Uncharacterized protein</fullName>
    </submittedName>
</protein>
<sequence>MPSQKIHFKKGRNNWKSSWSSSITLLLLLHIVIIVGATATIPGHLRRLLPSLDSVANIQELDREIQNYAFQSFGHSRTGDIYTVTLPSNLTGIKVEAIRLRAGSLRRRGLIFNEFSIPAGASVDDPNPVRLLLIYRQFTTLRIYTPYTYTLVAPVLGIKIYSASDLSTNASPELHLTSTGAPITVRIPFFGKAPATTLCASFDSNGSLSISNVTSPPNVCSFSHLGDFSLAIPSSAAAPAPQPGSSPFAAPSLSQPSSFPTGRGESKSRRNAWKIALGSALGAFALLVLAGVLVAMASRSLEKTRIAKMEHMSENGETLQTAPIGNHSRTPTAGGSRTRPSLENDYSL</sequence>
<gene>
    <name evidence="1" type="ORF">O6H91_04G041500</name>
</gene>
<dbReference type="EMBL" id="CM055095">
    <property type="protein sequence ID" value="KAJ7558478.1"/>
    <property type="molecule type" value="Genomic_DNA"/>
</dbReference>
<keyword evidence="2" id="KW-1185">Reference proteome</keyword>
<accession>A0ACC2DVX4</accession>
<dbReference type="Proteomes" id="UP001162992">
    <property type="component" value="Chromosome 4"/>
</dbReference>